<evidence type="ECO:0000313" key="3">
    <source>
        <dbReference type="EMBL" id="MYR34152.1"/>
    </source>
</evidence>
<evidence type="ECO:0000256" key="2">
    <source>
        <dbReference type="SAM" id="Phobius"/>
    </source>
</evidence>
<dbReference type="RefSeq" id="WP_161111431.1">
    <property type="nucleotide sequence ID" value="NZ_JBHWJG010000003.1"/>
</dbReference>
<name>A0A7K2IW05_9ACTN</name>
<comment type="caution">
    <text evidence="3">The sequence shown here is derived from an EMBL/GenBank/DDBJ whole genome shotgun (WGS) entry which is preliminary data.</text>
</comment>
<feature type="compositionally biased region" description="Basic and acidic residues" evidence="1">
    <location>
        <begin position="81"/>
        <end position="92"/>
    </location>
</feature>
<evidence type="ECO:0000256" key="1">
    <source>
        <dbReference type="SAM" id="MobiDB-lite"/>
    </source>
</evidence>
<proteinExistence type="predicted"/>
<dbReference type="EMBL" id="WWHY01000001">
    <property type="protein sequence ID" value="MYR34152.1"/>
    <property type="molecule type" value="Genomic_DNA"/>
</dbReference>
<organism evidence="3 4">
    <name type="scientific">Nocardiopsis alba</name>
    <dbReference type="NCBI Taxonomy" id="53437"/>
    <lineage>
        <taxon>Bacteria</taxon>
        <taxon>Bacillati</taxon>
        <taxon>Actinomycetota</taxon>
        <taxon>Actinomycetes</taxon>
        <taxon>Streptosporangiales</taxon>
        <taxon>Nocardiopsidaceae</taxon>
        <taxon>Nocardiopsis</taxon>
    </lineage>
</organism>
<keyword evidence="2" id="KW-0472">Membrane</keyword>
<feature type="region of interest" description="Disordered" evidence="1">
    <location>
        <begin position="236"/>
        <end position="263"/>
    </location>
</feature>
<keyword evidence="2" id="KW-0812">Transmembrane</keyword>
<accession>A0A7K2IW05</accession>
<reference evidence="3 4" key="1">
    <citation type="journal article" date="2019" name="Nat. Commun.">
        <title>The antimicrobial potential of Streptomyces from insect microbiomes.</title>
        <authorList>
            <person name="Chevrette M.G."/>
            <person name="Carlson C.M."/>
            <person name="Ortega H.E."/>
            <person name="Thomas C."/>
            <person name="Ananiev G.E."/>
            <person name="Barns K.J."/>
            <person name="Book A.J."/>
            <person name="Cagnazzo J."/>
            <person name="Carlos C."/>
            <person name="Flanigan W."/>
            <person name="Grubbs K.J."/>
            <person name="Horn H.A."/>
            <person name="Hoffmann F.M."/>
            <person name="Klassen J.L."/>
            <person name="Knack J.J."/>
            <person name="Lewin G.R."/>
            <person name="McDonald B.R."/>
            <person name="Muller L."/>
            <person name="Melo W.G.P."/>
            <person name="Pinto-Tomas A.A."/>
            <person name="Schmitz A."/>
            <person name="Wendt-Pienkowski E."/>
            <person name="Wildman S."/>
            <person name="Zhao M."/>
            <person name="Zhang F."/>
            <person name="Bugni T.S."/>
            <person name="Andes D.R."/>
            <person name="Pupo M.T."/>
            <person name="Currie C.R."/>
        </authorList>
    </citation>
    <scope>NUCLEOTIDE SEQUENCE [LARGE SCALE GENOMIC DNA]</scope>
    <source>
        <strain evidence="3 4">SID5840</strain>
    </source>
</reference>
<feature type="transmembrane region" description="Helical" evidence="2">
    <location>
        <begin position="9"/>
        <end position="34"/>
    </location>
</feature>
<dbReference type="Proteomes" id="UP000467124">
    <property type="component" value="Unassembled WGS sequence"/>
</dbReference>
<protein>
    <submittedName>
        <fullName evidence="3">Uncharacterized protein</fullName>
    </submittedName>
</protein>
<dbReference type="AlphaFoldDB" id="A0A7K2IW05"/>
<evidence type="ECO:0000313" key="4">
    <source>
        <dbReference type="Proteomes" id="UP000467124"/>
    </source>
</evidence>
<sequence length="356" mass="39617">MATFARTRLLVLIVVLIVPAVLFPLVGVWTFVWLPVALMLLGVSLARPETLERIAGRVADLSRGRGGRASGTSEEAVVDTDVEKASRDRSDQGDEPEPVPAPRGESGTRGVRLRRTELPSALPDYDFVFSARVHWRWARRVDLRLRAPAGPASYSILLRAREVLGRTGPEERGLVEAELAALFAAESPIAEGVVEVWADEIRVELADEDEERLRRVVDLRKDRALWEAEHEAERVRRTLAADGPSPSAPPRTPRYEPEPSEELSGQIIEHLPDHAPAGPGSGIDDEGYESYWWPAEDEEDEHAMQQDVQVAILRGLIDSVEDEGERAAFVREQVRLLEQSGFPNVAERILAVYPER</sequence>
<feature type="region of interest" description="Disordered" evidence="1">
    <location>
        <begin position="62"/>
        <end position="112"/>
    </location>
</feature>
<keyword evidence="2" id="KW-1133">Transmembrane helix</keyword>
<gene>
    <name evidence="3" type="ORF">GTW20_18295</name>
</gene>